<feature type="region of interest" description="Disordered" evidence="1">
    <location>
        <begin position="126"/>
        <end position="148"/>
    </location>
</feature>
<evidence type="ECO:0000313" key="3">
    <source>
        <dbReference type="EMBL" id="KKP03247.1"/>
    </source>
</evidence>
<sequence length="253" mass="26502">MEMITRILLGLALMCFANAMSDEVVERSGLTPPTPPWRGSAVLSYDADYETPTSPPDEYSSPDPYTFEETWYLPSSTIEPSTTPRPQYSAIVTIRTTTWVFSRSTTITSIILETYYSTLTDIENSNEGGTVTETESDPSSSAPCAAASSNPSGYGYEFSSSSSSSSSSSVRAMTTITWSPEVSAYPPPSISTQGRADPASTATTSSSSASSTTTTATDEGTETPPVVTGAAPPLGKADTRAMGAVVALLAILA</sequence>
<feature type="chain" id="PRO_5002530651" evidence="2">
    <location>
        <begin position="20"/>
        <end position="253"/>
    </location>
</feature>
<feature type="compositionally biased region" description="Low complexity" evidence="1">
    <location>
        <begin position="199"/>
        <end position="217"/>
    </location>
</feature>
<dbReference type="AlphaFoldDB" id="A0A0F9ZSK5"/>
<feature type="signal peptide" evidence="2">
    <location>
        <begin position="1"/>
        <end position="19"/>
    </location>
</feature>
<dbReference type="OMA" id="PWRGSAV"/>
<dbReference type="OrthoDB" id="4898996at2759"/>
<protein>
    <submittedName>
        <fullName evidence="3">Uncharacterized protein</fullName>
    </submittedName>
</protein>
<gene>
    <name evidence="3" type="ORF">THAR02_04629</name>
</gene>
<proteinExistence type="predicted"/>
<organism evidence="3 4">
    <name type="scientific">Trichoderma harzianum</name>
    <name type="common">Hypocrea lixii</name>
    <dbReference type="NCBI Taxonomy" id="5544"/>
    <lineage>
        <taxon>Eukaryota</taxon>
        <taxon>Fungi</taxon>
        <taxon>Dikarya</taxon>
        <taxon>Ascomycota</taxon>
        <taxon>Pezizomycotina</taxon>
        <taxon>Sordariomycetes</taxon>
        <taxon>Hypocreomycetidae</taxon>
        <taxon>Hypocreales</taxon>
        <taxon>Hypocreaceae</taxon>
        <taxon>Trichoderma</taxon>
    </lineage>
</organism>
<evidence type="ECO:0000256" key="2">
    <source>
        <dbReference type="SAM" id="SignalP"/>
    </source>
</evidence>
<evidence type="ECO:0000256" key="1">
    <source>
        <dbReference type="SAM" id="MobiDB-lite"/>
    </source>
</evidence>
<dbReference type="Proteomes" id="UP000034112">
    <property type="component" value="Unassembled WGS sequence"/>
</dbReference>
<feature type="compositionally biased region" description="Low complexity" evidence="1">
    <location>
        <begin position="137"/>
        <end position="148"/>
    </location>
</feature>
<accession>A0A0F9ZSK5</accession>
<dbReference type="EMBL" id="JOKZ01000117">
    <property type="protein sequence ID" value="KKP03247.1"/>
    <property type="molecule type" value="Genomic_DNA"/>
</dbReference>
<name>A0A0F9ZSK5_TRIHA</name>
<keyword evidence="2" id="KW-0732">Signal</keyword>
<reference evidence="4" key="1">
    <citation type="journal article" date="2015" name="Genome Announc.">
        <title>Draft whole-genome sequence of the biocontrol agent Trichoderma harzianum T6776.</title>
        <authorList>
            <person name="Baroncelli R."/>
            <person name="Piaggeschi G."/>
            <person name="Fiorini L."/>
            <person name="Bertolini E."/>
            <person name="Zapparata A."/>
            <person name="Pe M.E."/>
            <person name="Sarrocco S."/>
            <person name="Vannacci G."/>
        </authorList>
    </citation>
    <scope>NUCLEOTIDE SEQUENCE [LARGE SCALE GENOMIC DNA]</scope>
    <source>
        <strain evidence="4">T6776</strain>
    </source>
</reference>
<comment type="caution">
    <text evidence="3">The sequence shown here is derived from an EMBL/GenBank/DDBJ whole genome shotgun (WGS) entry which is preliminary data.</text>
</comment>
<feature type="region of interest" description="Disordered" evidence="1">
    <location>
        <begin position="181"/>
        <end position="236"/>
    </location>
</feature>
<evidence type="ECO:0000313" key="4">
    <source>
        <dbReference type="Proteomes" id="UP000034112"/>
    </source>
</evidence>